<dbReference type="Pfam" id="PF00931">
    <property type="entry name" value="NB-ARC"/>
    <property type="match status" value="1"/>
</dbReference>
<reference evidence="5 6" key="1">
    <citation type="journal article" date="2014" name="Am. J. Bot.">
        <title>Genome assembly and annotation for red clover (Trifolium pratense; Fabaceae).</title>
        <authorList>
            <person name="Istvanek J."/>
            <person name="Jaros M."/>
            <person name="Krenek A."/>
            <person name="Repkova J."/>
        </authorList>
    </citation>
    <scope>NUCLEOTIDE SEQUENCE [LARGE SCALE GENOMIC DNA]</scope>
    <source>
        <strain evidence="6">cv. Tatra</strain>
        <tissue evidence="5">Young leaves</tissue>
    </source>
</reference>
<dbReference type="Proteomes" id="UP000236291">
    <property type="component" value="Unassembled WGS sequence"/>
</dbReference>
<keyword evidence="3" id="KW-0611">Plant defense</keyword>
<dbReference type="Gene3D" id="3.80.10.10">
    <property type="entry name" value="Ribonuclease Inhibitor"/>
    <property type="match status" value="1"/>
</dbReference>
<keyword evidence="2" id="KW-0677">Repeat</keyword>
<dbReference type="STRING" id="57577.A0A2K3PN44"/>
<dbReference type="PANTHER" id="PTHR36766">
    <property type="entry name" value="PLANT BROAD-SPECTRUM MILDEW RESISTANCE PROTEIN RPW8"/>
    <property type="match status" value="1"/>
</dbReference>
<dbReference type="InterPro" id="IPR002182">
    <property type="entry name" value="NB-ARC"/>
</dbReference>
<evidence type="ECO:0000313" key="6">
    <source>
        <dbReference type="Proteomes" id="UP000236291"/>
    </source>
</evidence>
<evidence type="ECO:0000256" key="2">
    <source>
        <dbReference type="ARBA" id="ARBA00022737"/>
    </source>
</evidence>
<dbReference type="Gene3D" id="1.10.8.430">
    <property type="entry name" value="Helical domain of apoptotic protease-activating factors"/>
    <property type="match status" value="1"/>
</dbReference>
<proteinExistence type="inferred from homology"/>
<dbReference type="Gene3D" id="3.40.50.300">
    <property type="entry name" value="P-loop containing nucleotide triphosphate hydrolases"/>
    <property type="match status" value="1"/>
</dbReference>
<dbReference type="InterPro" id="IPR008808">
    <property type="entry name" value="Powdery_mildew-R_dom"/>
</dbReference>
<comment type="similarity">
    <text evidence="1">Belongs to the disease resistance NB-LRR family.</text>
</comment>
<dbReference type="Pfam" id="PF05659">
    <property type="entry name" value="RPW8"/>
    <property type="match status" value="1"/>
</dbReference>
<dbReference type="SUPFAM" id="SSF52047">
    <property type="entry name" value="RNI-like"/>
    <property type="match status" value="1"/>
</dbReference>
<reference evidence="5 6" key="2">
    <citation type="journal article" date="2017" name="Front. Plant Sci.">
        <title>Gene Classification and Mining of Molecular Markers Useful in Red Clover (Trifolium pratense) Breeding.</title>
        <authorList>
            <person name="Istvanek J."/>
            <person name="Dluhosova J."/>
            <person name="Dluhos P."/>
            <person name="Patkova L."/>
            <person name="Nedelnik J."/>
            <person name="Repkova J."/>
        </authorList>
    </citation>
    <scope>NUCLEOTIDE SEQUENCE [LARGE SCALE GENOMIC DNA]</scope>
    <source>
        <strain evidence="6">cv. Tatra</strain>
        <tissue evidence="5">Young leaves</tissue>
    </source>
</reference>
<accession>A0A2K3PN44</accession>
<sequence>MASILDAVIGKLVEELMSSVVEMKDRALKFKPTLERLETTLKSLAPLIKEIDEYNKKLDRSPKETDRLINQMKEGKKLVLKCSDKEQMKWWNCCYKKAEYQEKLEALDDEIKRFFELDLRAQDVRNGLETLVEIKEFRAEFRSGGLRNERIELRGVCLPPQPPGFTVGLDGPLNELKMRLLKDEVSVSVVTVTGSGGSGKSTLAKRFCWDEQVKGKFKENIFFITFAKTPKLNAIVRKIYQHTGYEVPEFQSDEDTFNQLEYLMKQIVKKSPILLVLDDVWLESVSLVDNFVFEIPNYKIMITSRFAIARFGHPFVLKPLSEAHAINLFKHSASLTKTSSDVPDDVVKKIVRCCSGSPLALRVSGRSLSNEHQIVWLNRAKELSAGSSIFDSIFDSSKDVLSCLQKSLDVLDPKSMECFRDLGLFPEDQRIPAAALIDMWAELRDDDEATAMERIYKLVNLNLADIIVTRKVASGAIDYNYHYVTQYGLLRDLAIHDTDQEADDKRNRLIIDTSANHLPSWWTSENEYRIAARILSISTDETFTTKWCNLQPTKVEALVINLREKKCTLPMFMKEMKILKVLIITNYDFYPAELDNFELLDHLTSLKRIRFEKISVPFLGKTIVHLNNLKNFSFFMCNVNKAFENCTIQDSEILPSLMEMNFDYCSDMVQLPNVISNIVSLKKLSITNCHNLCALHEGIGNLVNLESLRLSSCSDLSELPNSITNLHKLKFLDISGCISLSQLPENMCELEKLEKLNMRGCSSISELPSSIMELKGLKHVICDEEAAEKWEPFRSILGDLRIEVVQEDFNLNFLYN</sequence>
<dbReference type="InterPro" id="IPR032675">
    <property type="entry name" value="LRR_dom_sf"/>
</dbReference>
<dbReference type="InterPro" id="IPR042197">
    <property type="entry name" value="Apaf_helical"/>
</dbReference>
<dbReference type="SUPFAM" id="SSF52540">
    <property type="entry name" value="P-loop containing nucleoside triphosphate hydrolases"/>
    <property type="match status" value="1"/>
</dbReference>
<dbReference type="AlphaFoldDB" id="A0A2K3PN44"/>
<organism evidence="5 6">
    <name type="scientific">Trifolium pratense</name>
    <name type="common">Red clover</name>
    <dbReference type="NCBI Taxonomy" id="57577"/>
    <lineage>
        <taxon>Eukaryota</taxon>
        <taxon>Viridiplantae</taxon>
        <taxon>Streptophyta</taxon>
        <taxon>Embryophyta</taxon>
        <taxon>Tracheophyta</taxon>
        <taxon>Spermatophyta</taxon>
        <taxon>Magnoliopsida</taxon>
        <taxon>eudicotyledons</taxon>
        <taxon>Gunneridae</taxon>
        <taxon>Pentapetalae</taxon>
        <taxon>rosids</taxon>
        <taxon>fabids</taxon>
        <taxon>Fabales</taxon>
        <taxon>Fabaceae</taxon>
        <taxon>Papilionoideae</taxon>
        <taxon>50 kb inversion clade</taxon>
        <taxon>NPAAA clade</taxon>
        <taxon>Hologalegina</taxon>
        <taxon>IRL clade</taxon>
        <taxon>Trifolieae</taxon>
        <taxon>Trifolium</taxon>
    </lineage>
</organism>
<comment type="caution">
    <text evidence="5">The sequence shown here is derived from an EMBL/GenBank/DDBJ whole genome shotgun (WGS) entry which is preliminary data.</text>
</comment>
<evidence type="ECO:0000256" key="1">
    <source>
        <dbReference type="ARBA" id="ARBA00008894"/>
    </source>
</evidence>
<dbReference type="InterPro" id="IPR036388">
    <property type="entry name" value="WH-like_DNA-bd_sf"/>
</dbReference>
<protein>
    <submittedName>
        <fullName evidence="5">Putative disease resistance protein</fullName>
    </submittedName>
</protein>
<evidence type="ECO:0000259" key="4">
    <source>
        <dbReference type="PROSITE" id="PS51153"/>
    </source>
</evidence>
<evidence type="ECO:0000313" key="5">
    <source>
        <dbReference type="EMBL" id="PNY16705.1"/>
    </source>
</evidence>
<dbReference type="InterPro" id="IPR027417">
    <property type="entry name" value="P-loop_NTPase"/>
</dbReference>
<evidence type="ECO:0000256" key="3">
    <source>
        <dbReference type="ARBA" id="ARBA00022821"/>
    </source>
</evidence>
<dbReference type="GO" id="GO:0043531">
    <property type="term" value="F:ADP binding"/>
    <property type="evidence" value="ECO:0007669"/>
    <property type="project" value="InterPro"/>
</dbReference>
<name>A0A2K3PN44_TRIPR</name>
<dbReference type="PANTHER" id="PTHR36766:SF3">
    <property type="entry name" value="RPW8 DOMAIN-CONTAINING PROTEIN"/>
    <property type="match status" value="1"/>
</dbReference>
<dbReference type="PROSITE" id="PS51153">
    <property type="entry name" value="RPW8"/>
    <property type="match status" value="1"/>
</dbReference>
<gene>
    <name evidence="5" type="ORF">L195_g013430</name>
</gene>
<dbReference type="PRINTS" id="PR00364">
    <property type="entry name" value="DISEASERSIST"/>
</dbReference>
<dbReference type="GO" id="GO:0006952">
    <property type="term" value="P:defense response"/>
    <property type="evidence" value="ECO:0007669"/>
    <property type="project" value="UniProtKB-KW"/>
</dbReference>
<feature type="domain" description="RPW8" evidence="4">
    <location>
        <begin position="1"/>
        <end position="153"/>
    </location>
</feature>
<dbReference type="Gene3D" id="1.10.10.10">
    <property type="entry name" value="Winged helix-like DNA-binding domain superfamily/Winged helix DNA-binding domain"/>
    <property type="match status" value="1"/>
</dbReference>
<dbReference type="EMBL" id="ASHM01008741">
    <property type="protein sequence ID" value="PNY16705.1"/>
    <property type="molecule type" value="Genomic_DNA"/>
</dbReference>